<accession>A0A926IN60</accession>
<feature type="chain" id="PRO_5038886581" evidence="2">
    <location>
        <begin position="22"/>
        <end position="719"/>
    </location>
</feature>
<dbReference type="Gene3D" id="2.60.120.200">
    <property type="match status" value="1"/>
</dbReference>
<dbReference type="Proteomes" id="UP000651085">
    <property type="component" value="Unassembled WGS sequence"/>
</dbReference>
<evidence type="ECO:0000256" key="2">
    <source>
        <dbReference type="SAM" id="SignalP"/>
    </source>
</evidence>
<protein>
    <submittedName>
        <fullName evidence="4">Choice-of-anchor J domain-containing protein</fullName>
    </submittedName>
</protein>
<evidence type="ECO:0000256" key="1">
    <source>
        <dbReference type="ARBA" id="ARBA00022801"/>
    </source>
</evidence>
<gene>
    <name evidence="4" type="ORF">H8744_01390</name>
</gene>
<organism evidence="4 5">
    <name type="scientific">Jilunia laotingensis</name>
    <dbReference type="NCBI Taxonomy" id="2763675"/>
    <lineage>
        <taxon>Bacteria</taxon>
        <taxon>Pseudomonadati</taxon>
        <taxon>Bacteroidota</taxon>
        <taxon>Bacteroidia</taxon>
        <taxon>Bacteroidales</taxon>
        <taxon>Bacteroidaceae</taxon>
        <taxon>Jilunia</taxon>
    </lineage>
</organism>
<keyword evidence="5" id="KW-1185">Reference proteome</keyword>
<dbReference type="InterPro" id="IPR003305">
    <property type="entry name" value="CenC_carb-bd"/>
</dbReference>
<evidence type="ECO:0000259" key="3">
    <source>
        <dbReference type="Pfam" id="PF02018"/>
    </source>
</evidence>
<name>A0A926IN60_9BACT</name>
<evidence type="ECO:0000313" key="4">
    <source>
        <dbReference type="EMBL" id="MBC8591914.1"/>
    </source>
</evidence>
<evidence type="ECO:0000313" key="5">
    <source>
        <dbReference type="Proteomes" id="UP000651085"/>
    </source>
</evidence>
<dbReference type="Pfam" id="PF02018">
    <property type="entry name" value="CBM_4_9"/>
    <property type="match status" value="1"/>
</dbReference>
<dbReference type="RefSeq" id="WP_262433131.1">
    <property type="nucleotide sequence ID" value="NZ_JACRTF010000001.1"/>
</dbReference>
<keyword evidence="1" id="KW-0378">Hydrolase</keyword>
<dbReference type="EMBL" id="JACRTF010000001">
    <property type="protein sequence ID" value="MBC8591914.1"/>
    <property type="molecule type" value="Genomic_DNA"/>
</dbReference>
<comment type="caution">
    <text evidence="4">The sequence shown here is derived from an EMBL/GenBank/DDBJ whole genome shotgun (WGS) entry which is preliminary data.</text>
</comment>
<reference evidence="4" key="1">
    <citation type="submission" date="2020-08" db="EMBL/GenBank/DDBJ databases">
        <title>Genome public.</title>
        <authorList>
            <person name="Liu C."/>
            <person name="Sun Q."/>
        </authorList>
    </citation>
    <scope>NUCLEOTIDE SEQUENCE</scope>
    <source>
        <strain evidence="4">N12</strain>
    </source>
</reference>
<feature type="domain" description="CBM-cenC" evidence="3">
    <location>
        <begin position="75"/>
        <end position="195"/>
    </location>
</feature>
<keyword evidence="2" id="KW-0732">Signal</keyword>
<proteinExistence type="predicted"/>
<dbReference type="AlphaFoldDB" id="A0A926IN60"/>
<feature type="signal peptide" evidence="2">
    <location>
        <begin position="1"/>
        <end position="21"/>
    </location>
</feature>
<dbReference type="GO" id="GO:0016798">
    <property type="term" value="F:hydrolase activity, acting on glycosyl bonds"/>
    <property type="evidence" value="ECO:0007669"/>
    <property type="project" value="InterPro"/>
</dbReference>
<dbReference type="NCBIfam" id="NF038128">
    <property type="entry name" value="choice_anch_J"/>
    <property type="match status" value="1"/>
</dbReference>
<sequence length="719" mass="80566">MKGKNYLLLASMLLCTFTGIAQSVTPSAARFDNTKISGSTREQRGSMECIDRANNGTARQNAFQQEEPTTVYLQSFEKDCDWKVIDAANKMTLGKISGQYPIDGEYNLLSGYDQKAARNAWAISPAIPLEKDKTYYVSVWCYVPGFENTPEEFEIVTGNSANMEDLTNVLLDYKGDKAFSSKEWQKVQTTFTPEESGDYYFSIHHCTSSLYVNVTGFDRFYIGTEPDTFVQVIPVPRPTPEGEQLNYMTYFDDVYYGYTEKGGKVVYGEKDSVFIQGIAAQMPLAWVYGIKKDNTIEIPVGQYLGIKQSLSGSNDMYLFAGTDYVPNENNPAQFTYTPMESLQLRIDGDNLKTDEGIVIVQSASKSGVPYNGAIHFEMRPFNEKAIIPSASAEKKIYEISYTSTKNNGGKVSYMTNVALSGDTVFIQKASYYMQYMTDSWIYGISNGKTITFPSGQYIGNYIGDAPFPTYLYGATVTGTDEDGENTYELKENYTLNIEGDTFSSPDYYVMHLGGIISEGCHDLTLKEFKLIPAIPAAATDLSCTSVPADNLRIYYEPKDQDGNRILEDSLYFRIYFDDELYTLIPTSEGGNYKNLTRKMTEIPVGFSDGYDIFGTLSQNRCQIYVYAEFEKVSIEMVYHMGDKIGTSPRIVWTRTDGLIGTEGEGGLTGIHQPGIEREIVHTITYNVYGQPVRPDEKGILIKVDTFDDGSIQSRKVFNK</sequence>